<protein>
    <submittedName>
        <fullName evidence="2">Uncharacterized protein</fullName>
    </submittedName>
</protein>
<dbReference type="OrthoDB" id="9896560at2"/>
<feature type="region of interest" description="Disordered" evidence="1">
    <location>
        <begin position="1"/>
        <end position="26"/>
    </location>
</feature>
<evidence type="ECO:0000313" key="3">
    <source>
        <dbReference type="Proteomes" id="UP000254875"/>
    </source>
</evidence>
<dbReference type="EMBL" id="QHKS01000020">
    <property type="protein sequence ID" value="RDJ99777.1"/>
    <property type="molecule type" value="Genomic_DNA"/>
</dbReference>
<name>A0A370N2W6_9BURK</name>
<evidence type="ECO:0000313" key="2">
    <source>
        <dbReference type="EMBL" id="RDJ99777.1"/>
    </source>
</evidence>
<dbReference type="AlphaFoldDB" id="A0A370N2W6"/>
<dbReference type="Proteomes" id="UP000254875">
    <property type="component" value="Unassembled WGS sequence"/>
</dbReference>
<accession>A0A370N2W6</accession>
<keyword evidence="3" id="KW-1185">Reference proteome</keyword>
<gene>
    <name evidence="2" type="ORF">DLM46_26820</name>
</gene>
<evidence type="ECO:0000256" key="1">
    <source>
        <dbReference type="SAM" id="MobiDB-lite"/>
    </source>
</evidence>
<organism evidence="2 3">
    <name type="scientific">Paraburkholderia lacunae</name>
    <dbReference type="NCBI Taxonomy" id="2211104"/>
    <lineage>
        <taxon>Bacteria</taxon>
        <taxon>Pseudomonadati</taxon>
        <taxon>Pseudomonadota</taxon>
        <taxon>Betaproteobacteria</taxon>
        <taxon>Burkholderiales</taxon>
        <taxon>Burkholderiaceae</taxon>
        <taxon>Paraburkholderia</taxon>
    </lineage>
</organism>
<comment type="caution">
    <text evidence="2">The sequence shown here is derived from an EMBL/GenBank/DDBJ whole genome shotgun (WGS) entry which is preliminary data.</text>
</comment>
<proteinExistence type="predicted"/>
<dbReference type="RefSeq" id="WP_133300383.1">
    <property type="nucleotide sequence ID" value="NZ_QHKS01000020.1"/>
</dbReference>
<sequence length="70" mass="7766">MAFSLRRLASEGMRSGAMKSAGRTGRRVPRRFFQSIDVILKNSAVGAKPEDETEQKCAIAHVDIFMTLSH</sequence>
<reference evidence="3" key="1">
    <citation type="submission" date="2018-05" db="EMBL/GenBank/DDBJ databases">
        <authorList>
            <person name="Feng T."/>
        </authorList>
    </citation>
    <scope>NUCLEOTIDE SEQUENCE [LARGE SCALE GENOMIC DNA]</scope>
    <source>
        <strain evidence="3">S27</strain>
    </source>
</reference>